<sequence>MNDEVLAICLFLATRPALLADLRGFSAAPAEFGAMTVEDLRYDTVIDAMRSVAYGQGITLDDLVAQLLDTEPAAASVMH</sequence>
<protein>
    <submittedName>
        <fullName evidence="1">Uncharacterized protein</fullName>
    </submittedName>
</protein>
<evidence type="ECO:0000313" key="2">
    <source>
        <dbReference type="Proteomes" id="UP000805841"/>
    </source>
</evidence>
<dbReference type="EMBL" id="JAAOCA010000034">
    <property type="protein sequence ID" value="MBD1601389.1"/>
    <property type="molecule type" value="Genomic_DNA"/>
</dbReference>
<comment type="caution">
    <text evidence="1">The sequence shown here is derived from an EMBL/GenBank/DDBJ whole genome shotgun (WGS) entry which is preliminary data.</text>
</comment>
<proteinExistence type="predicted"/>
<gene>
    <name evidence="1" type="ORF">HAQ05_22190</name>
</gene>
<accession>A0ABR7Z7V3</accession>
<keyword evidence="2" id="KW-1185">Reference proteome</keyword>
<name>A0ABR7Z7V3_9PSED</name>
<reference evidence="1 2" key="1">
    <citation type="journal article" date="2020" name="Insects">
        <title>Bacteria Belonging to Pseudomonas typographi sp. nov. from the Bark Beetle Ips typographus Have Genomic Potential to Aid in the Host Ecology.</title>
        <authorList>
            <person name="Peral-Aranega E."/>
            <person name="Saati-Santamaria Z."/>
            <person name="Kolarik M."/>
            <person name="Rivas R."/>
            <person name="Garcia-Fraile P."/>
        </authorList>
    </citation>
    <scope>NUCLEOTIDE SEQUENCE [LARGE SCALE GENOMIC DNA]</scope>
    <source>
        <strain evidence="1 2">CA3A</strain>
    </source>
</reference>
<dbReference type="RefSeq" id="WP_190424621.1">
    <property type="nucleotide sequence ID" value="NZ_JAAOCA010000034.1"/>
</dbReference>
<evidence type="ECO:0000313" key="1">
    <source>
        <dbReference type="EMBL" id="MBD1601389.1"/>
    </source>
</evidence>
<organism evidence="1 2">
    <name type="scientific">Pseudomonas typographi</name>
    <dbReference type="NCBI Taxonomy" id="2715964"/>
    <lineage>
        <taxon>Bacteria</taxon>
        <taxon>Pseudomonadati</taxon>
        <taxon>Pseudomonadota</taxon>
        <taxon>Gammaproteobacteria</taxon>
        <taxon>Pseudomonadales</taxon>
        <taxon>Pseudomonadaceae</taxon>
        <taxon>Pseudomonas</taxon>
    </lineage>
</organism>
<dbReference type="Proteomes" id="UP000805841">
    <property type="component" value="Unassembled WGS sequence"/>
</dbReference>